<evidence type="ECO:0000313" key="3">
    <source>
        <dbReference type="Proteomes" id="UP000231183"/>
    </source>
</evidence>
<dbReference type="Gene3D" id="1.10.575.10">
    <property type="entry name" value="P1 Nuclease"/>
    <property type="match status" value="1"/>
</dbReference>
<dbReference type="InterPro" id="IPR008947">
    <property type="entry name" value="PLipase_C/P1_nuclease_dom_sf"/>
</dbReference>
<sequence length="133" mass="15502">MYSRRAKFTYLFLTGLFLIYLMVAVFFIKERAYSYNTNLSHPALAKMAVDLFNRQTNNTPLANRQIEWILNGSIAEDTPNRWLNHFYDPIHEVGLRGLYDSARVWAQDNHGQRSYALGDKTWQKAIADLRAGR</sequence>
<name>A0A2M6W555_9BACT</name>
<dbReference type="AlphaFoldDB" id="A0A2M6W555"/>
<accession>A0A2M6W555</accession>
<keyword evidence="1" id="KW-1133">Transmembrane helix</keyword>
<protein>
    <submittedName>
        <fullName evidence="2">Uncharacterized protein</fullName>
    </submittedName>
</protein>
<keyword evidence="1" id="KW-0472">Membrane</keyword>
<evidence type="ECO:0000313" key="2">
    <source>
        <dbReference type="EMBL" id="PIT87932.1"/>
    </source>
</evidence>
<dbReference type="Proteomes" id="UP000231183">
    <property type="component" value="Unassembled WGS sequence"/>
</dbReference>
<gene>
    <name evidence="2" type="ORF">COU31_00405</name>
</gene>
<feature type="transmembrane region" description="Helical" evidence="1">
    <location>
        <begin position="7"/>
        <end position="28"/>
    </location>
</feature>
<dbReference type="EMBL" id="PFBX01000003">
    <property type="protein sequence ID" value="PIT87932.1"/>
    <property type="molecule type" value="Genomic_DNA"/>
</dbReference>
<reference evidence="3" key="1">
    <citation type="submission" date="2017-09" db="EMBL/GenBank/DDBJ databases">
        <title>Depth-based differentiation of microbial function through sediment-hosted aquifers and enrichment of novel symbionts in the deep terrestrial subsurface.</title>
        <authorList>
            <person name="Probst A.J."/>
            <person name="Ladd B."/>
            <person name="Jarett J.K."/>
            <person name="Geller-Mcgrath D.E."/>
            <person name="Sieber C.M.K."/>
            <person name="Emerson J.B."/>
            <person name="Anantharaman K."/>
            <person name="Thomas B.C."/>
            <person name="Malmstrom R."/>
            <person name="Stieglmeier M."/>
            <person name="Klingl A."/>
            <person name="Woyke T."/>
            <person name="Ryan C.M."/>
            <person name="Banfield J.F."/>
        </authorList>
    </citation>
    <scope>NUCLEOTIDE SEQUENCE [LARGE SCALE GENOMIC DNA]</scope>
</reference>
<keyword evidence="1" id="KW-0812">Transmembrane</keyword>
<evidence type="ECO:0000256" key="1">
    <source>
        <dbReference type="SAM" id="Phobius"/>
    </source>
</evidence>
<dbReference type="GO" id="GO:0016788">
    <property type="term" value="F:hydrolase activity, acting on ester bonds"/>
    <property type="evidence" value="ECO:0007669"/>
    <property type="project" value="InterPro"/>
</dbReference>
<proteinExistence type="predicted"/>
<organism evidence="2 3">
    <name type="scientific">Candidatus Magasanikbacteria bacterium CG10_big_fil_rev_8_21_14_0_10_40_10</name>
    <dbReference type="NCBI Taxonomy" id="1974648"/>
    <lineage>
        <taxon>Bacteria</taxon>
        <taxon>Candidatus Magasanikiibacteriota</taxon>
    </lineage>
</organism>
<comment type="caution">
    <text evidence="2">The sequence shown here is derived from an EMBL/GenBank/DDBJ whole genome shotgun (WGS) entry which is preliminary data.</text>
</comment>